<dbReference type="GO" id="GO:0016887">
    <property type="term" value="F:ATP hydrolysis activity"/>
    <property type="evidence" value="ECO:0007669"/>
    <property type="project" value="InterPro"/>
</dbReference>
<dbReference type="Gene3D" id="3.40.50.300">
    <property type="entry name" value="P-loop containing nucleotide triphosphate hydrolases"/>
    <property type="match status" value="2"/>
</dbReference>
<dbReference type="InterPro" id="IPR027417">
    <property type="entry name" value="P-loop_NTPase"/>
</dbReference>
<dbReference type="AlphaFoldDB" id="A0A2P7R0G2"/>
<organism evidence="4 5">
    <name type="scientific">Zobellella endophytica</name>
    <dbReference type="NCBI Taxonomy" id="2116700"/>
    <lineage>
        <taxon>Bacteria</taxon>
        <taxon>Pseudomonadati</taxon>
        <taxon>Pseudomonadota</taxon>
        <taxon>Gammaproteobacteria</taxon>
        <taxon>Aeromonadales</taxon>
        <taxon>Aeromonadaceae</taxon>
        <taxon>Zobellella</taxon>
    </lineage>
</organism>
<dbReference type="EMBL" id="PXYG01000008">
    <property type="protein sequence ID" value="PSJ43695.1"/>
    <property type="molecule type" value="Genomic_DNA"/>
</dbReference>
<dbReference type="Proteomes" id="UP000240243">
    <property type="component" value="Unassembled WGS sequence"/>
</dbReference>
<protein>
    <submittedName>
        <fullName evidence="4">Chromosome segregation protein SMC</fullName>
    </submittedName>
</protein>
<dbReference type="GO" id="GO:0003779">
    <property type="term" value="F:actin binding"/>
    <property type="evidence" value="ECO:0007669"/>
    <property type="project" value="InterPro"/>
</dbReference>
<feature type="coiled-coil region" evidence="1">
    <location>
        <begin position="498"/>
        <end position="529"/>
    </location>
</feature>
<dbReference type="InterPro" id="IPR003124">
    <property type="entry name" value="WH2_dom"/>
</dbReference>
<sequence>MKILSLRLKNLNSLKGEWKIDFTREPFRDNGLFAITGPTGAGKTTLLDAICLALYHQTPRMKMVSAGGNELMTRHTADCLAEVEFEVKGDGFRAFWSQRRARDRSDGKLQAPRVELARLDGTILADKVGDKLKLTEQLTGLDFGRFTKSMLLAQGGFAAFLHADANERAELLEELTGTDIYARISQRVFEQTREHKSVLVQQEARAQGVALLSDDERRDIEQERARVGTELAGQQEGLQQTRTELQRRRQWDSCEQQRLAAHHEQRQAQAALEQAAPERVRLRASEPAARLQPRWQQLQQGQARLQTLSAQLEQRQAALAVLTKEREQCGWQGLSFSRQHHQALLQQQGEQEQERQRLARAMAANPAGERLGEQLAGWRASVAQLDTLQQQYRGRQTRQQHNGEQRQQAERDGQRLVQQLTEARQAQQQAEQEYRQQQRTLALLLGGEGESAIKTRLQQLRREQPRWAELQQGADWLHRQQAERLQEQDKLARLEPEWQQGEQQLAQVREQYRQLKEQVRDKTKLLEQEVLIRSLEQHRERLRPGEACPLCGSGTHPAIEAYRGLDDSTAHELTRKQAELEVLELQGQTLSGQQAERKAAQEQARQRLYSLDEAIRRQAAEQDDGLQALALTGADWRQQLAGRGQQLAQLEQLAEQLEAANAALSQADQAQQAARAHAAGLEHQQQLLAQQRQSLQQQARQLDDEAQAARRQITGLEQELSEALGEQDQPRPDDWNAWLQQRERQWRQWQNWQQAGHGLERQRQQLAGELRDAERHWQRWQQDWQALGGAEREPVSTDDALAAASEAEVRLQALNAEHHRQNAVLEREQQQRAELECELVEGGRQWQQALADSPFADEAAFIAARLDEEERDRLQARLKSLEQGLERALARLEQAEQAWQQLGPAAPPPLAELEALEQQQQEATNVLQQQLGRLDGRLEHDAAQRVQQQALLDEIEQGRLQLRHWEQLNGLIGSADGAKYRRFAQGLTLEHLVHLANRRLARLHGRYRLARKEGGELELAVIDTWQADVARDTQTLSGGESFLVSLALALALSDLVSSKTRIDSLFLDEGFGTLDADTLEVALDALDALNASGKMIGIISHIEALKERVPVQIRLSKSQGLGLSRLAPEFAVK</sequence>
<evidence type="ECO:0000256" key="2">
    <source>
        <dbReference type="SAM" id="MobiDB-lite"/>
    </source>
</evidence>
<dbReference type="PROSITE" id="PS51082">
    <property type="entry name" value="WH2"/>
    <property type="match status" value="1"/>
</dbReference>
<accession>A0A2P7R0G2</accession>
<feature type="coiled-coil region" evidence="1">
    <location>
        <begin position="640"/>
        <end position="726"/>
    </location>
</feature>
<reference evidence="4 5" key="1">
    <citation type="submission" date="2018-03" db="EMBL/GenBank/DDBJ databases">
        <title>The draft genome of Zobellella sp. 59N8.</title>
        <authorList>
            <person name="Liu L."/>
            <person name="Li L."/>
            <person name="Zhang X."/>
            <person name="Liang L."/>
            <person name="Wang T."/>
        </authorList>
    </citation>
    <scope>NUCLEOTIDE SEQUENCE [LARGE SCALE GENOMIC DNA]</scope>
    <source>
        <strain evidence="4 5">59N8</strain>
    </source>
</reference>
<dbReference type="InterPro" id="IPR038729">
    <property type="entry name" value="Rad50/SbcC_AAA"/>
</dbReference>
<proteinExistence type="predicted"/>
<evidence type="ECO:0000313" key="5">
    <source>
        <dbReference type="Proteomes" id="UP000240243"/>
    </source>
</evidence>
<feature type="compositionally biased region" description="Basic and acidic residues" evidence="2">
    <location>
        <begin position="401"/>
        <end position="414"/>
    </location>
</feature>
<dbReference type="PANTHER" id="PTHR32114">
    <property type="entry name" value="ABC TRANSPORTER ABCH.3"/>
    <property type="match status" value="1"/>
</dbReference>
<dbReference type="SUPFAM" id="SSF52540">
    <property type="entry name" value="P-loop containing nucleoside triphosphate hydrolases"/>
    <property type="match status" value="2"/>
</dbReference>
<keyword evidence="1" id="KW-0175">Coiled coil</keyword>
<dbReference type="Pfam" id="PF13558">
    <property type="entry name" value="SbcC_Walker_B"/>
    <property type="match status" value="1"/>
</dbReference>
<gene>
    <name evidence="4" type="ORF">C7H85_15725</name>
</gene>
<evidence type="ECO:0000256" key="1">
    <source>
        <dbReference type="SAM" id="Coils"/>
    </source>
</evidence>
<feature type="region of interest" description="Disordered" evidence="2">
    <location>
        <begin position="393"/>
        <end position="414"/>
    </location>
</feature>
<feature type="coiled-coil region" evidence="1">
    <location>
        <begin position="298"/>
        <end position="325"/>
    </location>
</feature>
<dbReference type="RefSeq" id="WP_106730651.1">
    <property type="nucleotide sequence ID" value="NZ_PXYG01000008.1"/>
</dbReference>
<keyword evidence="5" id="KW-1185">Reference proteome</keyword>
<dbReference type="Pfam" id="PF13476">
    <property type="entry name" value="AAA_23"/>
    <property type="match status" value="1"/>
</dbReference>
<name>A0A2P7R0G2_9GAMM</name>
<evidence type="ECO:0000313" key="4">
    <source>
        <dbReference type="EMBL" id="PSJ43695.1"/>
    </source>
</evidence>
<feature type="domain" description="WH2" evidence="3">
    <location>
        <begin position="947"/>
        <end position="965"/>
    </location>
</feature>
<comment type="caution">
    <text evidence="4">The sequence shown here is derived from an EMBL/GenBank/DDBJ whole genome shotgun (WGS) entry which is preliminary data.</text>
</comment>
<dbReference type="PANTHER" id="PTHR32114:SF2">
    <property type="entry name" value="ABC TRANSPORTER ABCH.3"/>
    <property type="match status" value="1"/>
</dbReference>
<dbReference type="GO" id="GO:0006302">
    <property type="term" value="P:double-strand break repair"/>
    <property type="evidence" value="ECO:0007669"/>
    <property type="project" value="InterPro"/>
</dbReference>
<evidence type="ECO:0000259" key="3">
    <source>
        <dbReference type="PROSITE" id="PS51082"/>
    </source>
</evidence>
<dbReference type="OrthoDB" id="9795626at2"/>
<feature type="coiled-coil region" evidence="1">
    <location>
        <begin position="797"/>
        <end position="933"/>
    </location>
</feature>